<keyword evidence="2" id="KW-0732">Signal</keyword>
<accession>A0ABR1QE68</accession>
<reference evidence="3 4" key="1">
    <citation type="submission" date="2023-01" db="EMBL/GenBank/DDBJ databases">
        <title>Analysis of 21 Apiospora genomes using comparative genomics revels a genus with tremendous synthesis potential of carbohydrate active enzymes and secondary metabolites.</title>
        <authorList>
            <person name="Sorensen T."/>
        </authorList>
    </citation>
    <scope>NUCLEOTIDE SEQUENCE [LARGE SCALE GENOMIC DNA]</scope>
    <source>
        <strain evidence="3 4">CBS 24483</strain>
    </source>
</reference>
<dbReference type="Proteomes" id="UP001391051">
    <property type="component" value="Unassembled WGS sequence"/>
</dbReference>
<sequence length="87" mass="9147">MPAPPTAALLLAIVLWAMPTLPPSPSPSPTSPLPMVTEIMLTLAFITSHSQSHHHPLQTPATHQTAAAATAAVADNHHDRILPARVL</sequence>
<evidence type="ECO:0000313" key="4">
    <source>
        <dbReference type="Proteomes" id="UP001391051"/>
    </source>
</evidence>
<gene>
    <name evidence="3" type="ORF">PG986_007900</name>
</gene>
<dbReference type="RefSeq" id="XP_066700234.1">
    <property type="nucleotide sequence ID" value="XM_066844122.1"/>
</dbReference>
<feature type="signal peptide" evidence="2">
    <location>
        <begin position="1"/>
        <end position="22"/>
    </location>
</feature>
<organism evidence="3 4">
    <name type="scientific">Apiospora aurea</name>
    <dbReference type="NCBI Taxonomy" id="335848"/>
    <lineage>
        <taxon>Eukaryota</taxon>
        <taxon>Fungi</taxon>
        <taxon>Dikarya</taxon>
        <taxon>Ascomycota</taxon>
        <taxon>Pezizomycotina</taxon>
        <taxon>Sordariomycetes</taxon>
        <taxon>Xylariomycetidae</taxon>
        <taxon>Amphisphaeriales</taxon>
        <taxon>Apiosporaceae</taxon>
        <taxon>Apiospora</taxon>
    </lineage>
</organism>
<feature type="chain" id="PRO_5046265083" description="Secreted protein" evidence="2">
    <location>
        <begin position="23"/>
        <end position="87"/>
    </location>
</feature>
<feature type="compositionally biased region" description="Low complexity" evidence="1">
    <location>
        <begin position="59"/>
        <end position="74"/>
    </location>
</feature>
<evidence type="ECO:0000256" key="2">
    <source>
        <dbReference type="SAM" id="SignalP"/>
    </source>
</evidence>
<keyword evidence="4" id="KW-1185">Reference proteome</keyword>
<protein>
    <recommendedName>
        <fullName evidence="5">Secreted protein</fullName>
    </recommendedName>
</protein>
<evidence type="ECO:0008006" key="5">
    <source>
        <dbReference type="Google" id="ProtNLM"/>
    </source>
</evidence>
<name>A0ABR1QE68_9PEZI</name>
<dbReference type="EMBL" id="JAQQWE010000005">
    <property type="protein sequence ID" value="KAK7952172.1"/>
    <property type="molecule type" value="Genomic_DNA"/>
</dbReference>
<proteinExistence type="predicted"/>
<comment type="caution">
    <text evidence="3">The sequence shown here is derived from an EMBL/GenBank/DDBJ whole genome shotgun (WGS) entry which is preliminary data.</text>
</comment>
<feature type="region of interest" description="Disordered" evidence="1">
    <location>
        <begin position="51"/>
        <end position="74"/>
    </location>
</feature>
<evidence type="ECO:0000256" key="1">
    <source>
        <dbReference type="SAM" id="MobiDB-lite"/>
    </source>
</evidence>
<evidence type="ECO:0000313" key="3">
    <source>
        <dbReference type="EMBL" id="KAK7952172.1"/>
    </source>
</evidence>
<dbReference type="GeneID" id="92077184"/>